<dbReference type="PANTHER" id="PTHR30363:SF4">
    <property type="entry name" value="GLYCEROL-3-PHOSPHATE REGULON REPRESSOR"/>
    <property type="match status" value="1"/>
</dbReference>
<dbReference type="PROSITE" id="PS00894">
    <property type="entry name" value="HTH_DEOR_1"/>
    <property type="match status" value="1"/>
</dbReference>
<evidence type="ECO:0000313" key="7">
    <source>
        <dbReference type="Proteomes" id="UP000000383"/>
    </source>
</evidence>
<evidence type="ECO:0000256" key="2">
    <source>
        <dbReference type="ARBA" id="ARBA00023015"/>
    </source>
</evidence>
<keyword evidence="2" id="KW-0805">Transcription regulation</keyword>
<reference evidence="7" key="1">
    <citation type="submission" date="2010-05" db="EMBL/GenBank/DDBJ databases">
        <title>Complete sequence of Methylotenera sp. 301.</title>
        <authorList>
            <person name="Lucas S."/>
            <person name="Copeland A."/>
            <person name="Lapidus A."/>
            <person name="Cheng J.-F."/>
            <person name="Bruce D."/>
            <person name="Goodwin L."/>
            <person name="Pitluck S."/>
            <person name="Clum A."/>
            <person name="Land M."/>
            <person name="Hauser L."/>
            <person name="Kyrpides N."/>
            <person name="Ivanova N."/>
            <person name="Chistoservova L."/>
            <person name="Kalyuzhnaya M."/>
            <person name="Woyke T."/>
        </authorList>
    </citation>
    <scope>NUCLEOTIDE SEQUENCE [LARGE SCALE GENOMIC DNA]</scope>
    <source>
        <strain evidence="7">301</strain>
    </source>
</reference>
<dbReference type="SMART" id="SM00420">
    <property type="entry name" value="HTH_DEOR"/>
    <property type="match status" value="1"/>
</dbReference>
<keyword evidence="1" id="KW-0678">Repressor</keyword>
<protein>
    <submittedName>
        <fullName evidence="6">Transcriptional regulator, DeoR family</fullName>
    </submittedName>
</protein>
<dbReference type="InterPro" id="IPR050313">
    <property type="entry name" value="Carb_Metab_HTH_regulators"/>
</dbReference>
<dbReference type="PANTHER" id="PTHR30363">
    <property type="entry name" value="HTH-TYPE TRANSCRIPTIONAL REGULATOR SRLR-RELATED"/>
    <property type="match status" value="1"/>
</dbReference>
<keyword evidence="4" id="KW-0804">Transcription</keyword>
<feature type="domain" description="HTH deoR-type" evidence="5">
    <location>
        <begin position="6"/>
        <end position="61"/>
    </location>
</feature>
<dbReference type="PRINTS" id="PR00037">
    <property type="entry name" value="HTHLACR"/>
</dbReference>
<evidence type="ECO:0000313" key="6">
    <source>
        <dbReference type="EMBL" id="ADI29512.1"/>
    </source>
</evidence>
<evidence type="ECO:0000256" key="3">
    <source>
        <dbReference type="ARBA" id="ARBA00023125"/>
    </source>
</evidence>
<name>D7DQE1_METV0</name>
<dbReference type="eggNOG" id="COG1349">
    <property type="taxonomic scope" value="Bacteria"/>
</dbReference>
<dbReference type="Pfam" id="PF00455">
    <property type="entry name" value="DeoRC"/>
    <property type="match status" value="1"/>
</dbReference>
<dbReference type="Gene3D" id="3.40.50.1360">
    <property type="match status" value="1"/>
</dbReference>
<dbReference type="EMBL" id="CP002056">
    <property type="protein sequence ID" value="ADI29512.1"/>
    <property type="molecule type" value="Genomic_DNA"/>
</dbReference>
<evidence type="ECO:0000256" key="4">
    <source>
        <dbReference type="ARBA" id="ARBA00023163"/>
    </source>
</evidence>
<organism evidence="6 7">
    <name type="scientific">Methylotenera versatilis (strain 301)</name>
    <dbReference type="NCBI Taxonomy" id="666681"/>
    <lineage>
        <taxon>Bacteria</taxon>
        <taxon>Pseudomonadati</taxon>
        <taxon>Pseudomonadota</taxon>
        <taxon>Betaproteobacteria</taxon>
        <taxon>Nitrosomonadales</taxon>
        <taxon>Methylophilaceae</taxon>
        <taxon>Methylotenera</taxon>
    </lineage>
</organism>
<keyword evidence="7" id="KW-1185">Reference proteome</keyword>
<dbReference type="Gene3D" id="1.10.10.10">
    <property type="entry name" value="Winged helix-like DNA-binding domain superfamily/Winged helix DNA-binding domain"/>
    <property type="match status" value="1"/>
</dbReference>
<dbReference type="RefSeq" id="WP_013147828.1">
    <property type="nucleotide sequence ID" value="NC_014207.1"/>
</dbReference>
<dbReference type="SMART" id="SM01134">
    <property type="entry name" value="DeoRC"/>
    <property type="match status" value="1"/>
</dbReference>
<dbReference type="OrthoDB" id="9814815at2"/>
<keyword evidence="3" id="KW-0238">DNA-binding</keyword>
<accession>D7DQE1</accession>
<dbReference type="Proteomes" id="UP000000383">
    <property type="component" value="Chromosome"/>
</dbReference>
<dbReference type="GO" id="GO:0003700">
    <property type="term" value="F:DNA-binding transcription factor activity"/>
    <property type="evidence" value="ECO:0007669"/>
    <property type="project" value="InterPro"/>
</dbReference>
<reference evidence="6 7" key="2">
    <citation type="journal article" date="2011" name="J. Bacteriol.">
        <title>Genomes of three methylotrophs from a single niche uncover genetic and metabolic divergence of Methylophilaceae.</title>
        <authorList>
            <person name="Lapidus A."/>
            <person name="Clum A."/>
            <person name="Labutti K."/>
            <person name="Kaluzhnaya M.G."/>
            <person name="Lim S."/>
            <person name="Beck D.A."/>
            <person name="Glavina Del Rio T."/>
            <person name="Nolan M."/>
            <person name="Mavromatis K."/>
            <person name="Huntemann M."/>
            <person name="Lucas S."/>
            <person name="Lidstrom M.E."/>
            <person name="Ivanova N."/>
            <person name="Chistoserdova L."/>
        </authorList>
    </citation>
    <scope>NUCLEOTIDE SEQUENCE [LARGE SCALE GENOMIC DNA]</scope>
    <source>
        <strain evidence="6 7">301</strain>
    </source>
</reference>
<dbReference type="KEGG" id="meh:M301_1128"/>
<dbReference type="PROSITE" id="PS51000">
    <property type="entry name" value="HTH_DEOR_2"/>
    <property type="match status" value="1"/>
</dbReference>
<dbReference type="SUPFAM" id="SSF100950">
    <property type="entry name" value="NagB/RpiA/CoA transferase-like"/>
    <property type="match status" value="1"/>
</dbReference>
<dbReference type="SUPFAM" id="SSF46785">
    <property type="entry name" value="Winged helix' DNA-binding domain"/>
    <property type="match status" value="1"/>
</dbReference>
<dbReference type="InterPro" id="IPR014036">
    <property type="entry name" value="DeoR-like_C"/>
</dbReference>
<dbReference type="HOGENOM" id="CLU_060699_0_1_4"/>
<dbReference type="InterPro" id="IPR037171">
    <property type="entry name" value="NagB/RpiA_transferase-like"/>
</dbReference>
<gene>
    <name evidence="6" type="ordered locus">M301_1128</name>
</gene>
<evidence type="ECO:0000259" key="5">
    <source>
        <dbReference type="PROSITE" id="PS51000"/>
    </source>
</evidence>
<dbReference type="Pfam" id="PF08220">
    <property type="entry name" value="HTH_DeoR"/>
    <property type="match status" value="1"/>
</dbReference>
<sequence length="260" mass="28685">MKDHLAERRLEMITAVLHARGECRTRQLAEQFNLSEMTLRRDFHTLEKRGLLRRVHGGAVLLNSDVNYSQRLEYEQIQKQAIGRMATTLLKSGQTIYIDAGTTTLEMARAIRQGLPNVTHLQIVTHGLTIASELAGQTPYNVQLIGGDVYQNALSTVGPVALAQINNLHIDTFFMGSVAVNQAQGWGNSNHVEAVVKRAVIEHSKQVCALVDSSKWAQESYEPIVNLGAVSKWIVNHGLNQEAIEAAKTAKITMMFASGT</sequence>
<dbReference type="InterPro" id="IPR036388">
    <property type="entry name" value="WH-like_DNA-bd_sf"/>
</dbReference>
<dbReference type="InterPro" id="IPR036390">
    <property type="entry name" value="WH_DNA-bd_sf"/>
</dbReference>
<proteinExistence type="predicted"/>
<dbReference type="InterPro" id="IPR001034">
    <property type="entry name" value="DeoR_HTH"/>
</dbReference>
<evidence type="ECO:0000256" key="1">
    <source>
        <dbReference type="ARBA" id="ARBA00022491"/>
    </source>
</evidence>
<dbReference type="GO" id="GO:0003677">
    <property type="term" value="F:DNA binding"/>
    <property type="evidence" value="ECO:0007669"/>
    <property type="project" value="UniProtKB-KW"/>
</dbReference>
<dbReference type="STRING" id="666681.M301_1128"/>
<dbReference type="InterPro" id="IPR018356">
    <property type="entry name" value="Tscrpt_reg_HTH_DeoR_CS"/>
</dbReference>
<dbReference type="AlphaFoldDB" id="D7DQE1"/>